<dbReference type="GO" id="GO:0070646">
    <property type="term" value="P:protein modification by small protein removal"/>
    <property type="evidence" value="ECO:0007669"/>
    <property type="project" value="TreeGrafter"/>
</dbReference>
<name>A0A2V1ALF1_9ASCO</name>
<evidence type="ECO:0000256" key="4">
    <source>
        <dbReference type="SAM" id="Coils"/>
    </source>
</evidence>
<sequence length="706" mass="78279">MSPSTEKELKHLEEGIENPVQEPYKGNEHTFARLTSQKWNQYGSYIVRGIQFTAVLTCFCLTIWLFVPSSRTAKLKYTVQEPYDWTDYARSHLESFENAAPGSTKGLADIIPEKWPLGKTEYYVHSFGFCRKTENKSDVCRHASNSAIRSQIIQDIGLVFAESSVGGTIKSQHVATSWKNAFDDAYQLAFNSLSTSTFHNFTTFLGKSIDAVYHTSVVAFGKEYYIDQGIKASEVGRTKYGIPKEVLDVGETYITEDILIDFLDDLRNHDQQKYHASAYDLFENNCNHFTDVVMEFLVGKNLEDRILKLPQEVLSSPMGPMLRQMLNGGSGGGAGNAYFGSGSFATSSGYAGSQTEDTDPDYFPTTADQALVGKSRQSSINASTVSATSIQASPAWTSPQSVSDKFDTAQKISMANYVPGGGYQSSLVSPSLSTSASFQNMYPMQRSLSITGLGMDQYDANTNYSIHRPRADSFVAAPQARYKAGENTSELLKKRDARMSFGTQSYTPSFEPKDTKDPTTVPTSVPISSKHSSIDGKSIKSVKSVSSDKVQALEAELAYQTEMNKSVAEKLKSFKLNKAQTSGANYKDSPSVSMPQKYHQLFRDLTQTLNERTTDLEETKSRLEAIMVALVMNKGSDIIENGTFDAQEMAHRLTSKLAVLSAENETLQRMVSYSNKQSLLVELKMLREENESLKKTVEELEKGTRS</sequence>
<dbReference type="RefSeq" id="XP_025339649.1">
    <property type="nucleotide sequence ID" value="XM_025484718.1"/>
</dbReference>
<accession>A0A2V1ALF1</accession>
<dbReference type="OrthoDB" id="21221at2759"/>
<proteinExistence type="inferred from homology"/>
<evidence type="ECO:0000256" key="2">
    <source>
        <dbReference type="ARBA" id="ARBA00022670"/>
    </source>
</evidence>
<comment type="caution">
    <text evidence="8">The sequence shown here is derived from an EMBL/GenBank/DDBJ whole genome shotgun (WGS) entry which is preliminary data.</text>
</comment>
<dbReference type="PANTHER" id="PTHR12378">
    <property type="entry name" value="DESUMOYLATING ISOPEPTIDASE"/>
    <property type="match status" value="1"/>
</dbReference>
<reference evidence="8 9" key="1">
    <citation type="submission" date="2017-12" db="EMBL/GenBank/DDBJ databases">
        <title>Genome Sequence of a Multidrug-Resistant Candida haemulonii Isolate from a Patient with Chronic Leg Ulcers in Israel.</title>
        <authorList>
            <person name="Chow N.A."/>
            <person name="Gade L."/>
            <person name="Batra D."/>
            <person name="Rowe L.A."/>
            <person name="Ben-Ami R."/>
            <person name="Loparev V.N."/>
            <person name="Litvintseva A.P."/>
        </authorList>
    </citation>
    <scope>NUCLEOTIDE SEQUENCE [LARGE SCALE GENOMIC DNA]</scope>
    <source>
        <strain evidence="8 9">B11899</strain>
    </source>
</reference>
<protein>
    <recommendedName>
        <fullName evidence="7">PPPDE domain-containing protein</fullName>
    </recommendedName>
</protein>
<dbReference type="STRING" id="45357.A0A2V1ALF1"/>
<evidence type="ECO:0000256" key="6">
    <source>
        <dbReference type="SAM" id="Phobius"/>
    </source>
</evidence>
<evidence type="ECO:0000256" key="1">
    <source>
        <dbReference type="ARBA" id="ARBA00008140"/>
    </source>
</evidence>
<keyword evidence="4" id="KW-0175">Coiled coil</keyword>
<keyword evidence="3" id="KW-0378">Hydrolase</keyword>
<feature type="coiled-coil region" evidence="4">
    <location>
        <begin position="650"/>
        <end position="703"/>
    </location>
</feature>
<dbReference type="InterPro" id="IPR008580">
    <property type="entry name" value="PPPDE_dom"/>
</dbReference>
<dbReference type="EMBL" id="PKFO01000001">
    <property type="protein sequence ID" value="PVH18709.1"/>
    <property type="molecule type" value="Genomic_DNA"/>
</dbReference>
<dbReference type="InterPro" id="IPR042266">
    <property type="entry name" value="PPPDE_sf"/>
</dbReference>
<dbReference type="PANTHER" id="PTHR12378:SF7">
    <property type="entry name" value="DESUMOYLATING ISOPEPTIDASE 1"/>
    <property type="match status" value="1"/>
</dbReference>
<dbReference type="SMART" id="SM01179">
    <property type="entry name" value="DUF862"/>
    <property type="match status" value="1"/>
</dbReference>
<gene>
    <name evidence="8" type="ORF">CXQ85_000995</name>
</gene>
<keyword evidence="2" id="KW-0645">Protease</keyword>
<feature type="region of interest" description="Disordered" evidence="5">
    <location>
        <begin position="1"/>
        <end position="22"/>
    </location>
</feature>
<dbReference type="Proteomes" id="UP000244309">
    <property type="component" value="Unassembled WGS sequence"/>
</dbReference>
<feature type="transmembrane region" description="Helical" evidence="6">
    <location>
        <begin position="45"/>
        <end position="67"/>
    </location>
</feature>
<feature type="domain" description="PPPDE" evidence="7">
    <location>
        <begin position="189"/>
        <end position="327"/>
    </location>
</feature>
<feature type="region of interest" description="Disordered" evidence="5">
    <location>
        <begin position="502"/>
        <end position="533"/>
    </location>
</feature>
<dbReference type="PROSITE" id="PS51858">
    <property type="entry name" value="PPPDE"/>
    <property type="match status" value="1"/>
</dbReference>
<evidence type="ECO:0000256" key="5">
    <source>
        <dbReference type="SAM" id="MobiDB-lite"/>
    </source>
</evidence>
<dbReference type="Gene3D" id="3.90.1720.30">
    <property type="entry name" value="PPPDE domains"/>
    <property type="match status" value="1"/>
</dbReference>
<keyword evidence="6" id="KW-0812">Transmembrane</keyword>
<evidence type="ECO:0000256" key="3">
    <source>
        <dbReference type="ARBA" id="ARBA00022801"/>
    </source>
</evidence>
<keyword evidence="9" id="KW-1185">Reference proteome</keyword>
<dbReference type="GeneID" id="37006326"/>
<dbReference type="Pfam" id="PF05903">
    <property type="entry name" value="Peptidase_C97"/>
    <property type="match status" value="1"/>
</dbReference>
<evidence type="ECO:0000313" key="8">
    <source>
        <dbReference type="EMBL" id="PVH18709.1"/>
    </source>
</evidence>
<dbReference type="GO" id="GO:0006508">
    <property type="term" value="P:proteolysis"/>
    <property type="evidence" value="ECO:0007669"/>
    <property type="project" value="UniProtKB-KW"/>
</dbReference>
<comment type="similarity">
    <text evidence="1">Belongs to the DeSI family.</text>
</comment>
<evidence type="ECO:0000313" key="9">
    <source>
        <dbReference type="Proteomes" id="UP000244309"/>
    </source>
</evidence>
<evidence type="ECO:0000259" key="7">
    <source>
        <dbReference type="PROSITE" id="PS51858"/>
    </source>
</evidence>
<keyword evidence="6" id="KW-1133">Transmembrane helix</keyword>
<keyword evidence="6" id="KW-0472">Membrane</keyword>
<dbReference type="AlphaFoldDB" id="A0A2V1ALF1"/>
<dbReference type="VEuPathDB" id="FungiDB:CXQ85_000995"/>
<feature type="compositionally biased region" description="Basic and acidic residues" evidence="5">
    <location>
        <begin position="1"/>
        <end position="14"/>
    </location>
</feature>
<dbReference type="GO" id="GO:0008233">
    <property type="term" value="F:peptidase activity"/>
    <property type="evidence" value="ECO:0007669"/>
    <property type="project" value="UniProtKB-KW"/>
</dbReference>
<organism evidence="8 9">
    <name type="scientific">Candidozyma haemuli</name>
    <dbReference type="NCBI Taxonomy" id="45357"/>
    <lineage>
        <taxon>Eukaryota</taxon>
        <taxon>Fungi</taxon>
        <taxon>Dikarya</taxon>
        <taxon>Ascomycota</taxon>
        <taxon>Saccharomycotina</taxon>
        <taxon>Pichiomycetes</taxon>
        <taxon>Metschnikowiaceae</taxon>
        <taxon>Candidozyma</taxon>
    </lineage>
</organism>